<dbReference type="EMBL" id="JADBEF010000001">
    <property type="protein sequence ID" value="MBE1557359.1"/>
    <property type="molecule type" value="Genomic_DNA"/>
</dbReference>
<keyword evidence="3" id="KW-1185">Reference proteome</keyword>
<accession>A0ABR9K5S6</accession>
<feature type="compositionally biased region" description="Gly residues" evidence="1">
    <location>
        <begin position="22"/>
        <end position="32"/>
    </location>
</feature>
<comment type="caution">
    <text evidence="2">The sequence shown here is derived from an EMBL/GenBank/DDBJ whole genome shotgun (WGS) entry which is preliminary data.</text>
</comment>
<organism evidence="2 3">
    <name type="scientific">Nonomuraea africana</name>
    <dbReference type="NCBI Taxonomy" id="46171"/>
    <lineage>
        <taxon>Bacteria</taxon>
        <taxon>Bacillati</taxon>
        <taxon>Actinomycetota</taxon>
        <taxon>Actinomycetes</taxon>
        <taxon>Streptosporangiales</taxon>
        <taxon>Streptosporangiaceae</taxon>
        <taxon>Nonomuraea</taxon>
    </lineage>
</organism>
<gene>
    <name evidence="2" type="ORF">H4W81_000138</name>
</gene>
<evidence type="ECO:0000313" key="2">
    <source>
        <dbReference type="EMBL" id="MBE1557359.1"/>
    </source>
</evidence>
<proteinExistence type="predicted"/>
<protein>
    <submittedName>
        <fullName evidence="2">Uncharacterized protein</fullName>
    </submittedName>
</protein>
<reference evidence="2 3" key="1">
    <citation type="submission" date="2020-10" db="EMBL/GenBank/DDBJ databases">
        <title>Sequencing the genomes of 1000 actinobacteria strains.</title>
        <authorList>
            <person name="Klenk H.-P."/>
        </authorList>
    </citation>
    <scope>NUCLEOTIDE SEQUENCE [LARGE SCALE GENOMIC DNA]</scope>
    <source>
        <strain evidence="2 3">DSM 43748</strain>
    </source>
</reference>
<dbReference type="RefSeq" id="WP_192773004.1">
    <property type="nucleotide sequence ID" value="NZ_BAAASY010000015.1"/>
</dbReference>
<sequence>MTFDGIPPLPVTPLGARDQHLGGHGIEAGAGQGPAARAAGDPSPAR</sequence>
<evidence type="ECO:0000256" key="1">
    <source>
        <dbReference type="SAM" id="MobiDB-lite"/>
    </source>
</evidence>
<feature type="region of interest" description="Disordered" evidence="1">
    <location>
        <begin position="1"/>
        <end position="46"/>
    </location>
</feature>
<evidence type="ECO:0000313" key="3">
    <source>
        <dbReference type="Proteomes" id="UP000661607"/>
    </source>
</evidence>
<name>A0ABR9K5S6_9ACTN</name>
<dbReference type="Proteomes" id="UP000661607">
    <property type="component" value="Unassembled WGS sequence"/>
</dbReference>